<gene>
    <name evidence="3" type="ORF">KEH51_10475</name>
</gene>
<name>A0A941J2J1_9BACI</name>
<feature type="domain" description="Peptidase S8/S53" evidence="2">
    <location>
        <begin position="1"/>
        <end position="39"/>
    </location>
</feature>
<sequence length="48" mass="4973">MATLHVTGVAALVKSARSSYTPIQIKDAILRTTTKLSSLTGKVGTGDL</sequence>
<dbReference type="AlphaFoldDB" id="A0A941J2J1"/>
<evidence type="ECO:0000313" key="4">
    <source>
        <dbReference type="Proteomes" id="UP000680045"/>
    </source>
</evidence>
<proteinExistence type="inferred from homology"/>
<comment type="caution">
    <text evidence="3">The sequence shown here is derived from an EMBL/GenBank/DDBJ whole genome shotgun (WGS) entry which is preliminary data.</text>
</comment>
<dbReference type="InterPro" id="IPR036852">
    <property type="entry name" value="Peptidase_S8/S53_dom_sf"/>
</dbReference>
<organism evidence="3 4">
    <name type="scientific">Peribacillus frigoritolerans</name>
    <dbReference type="NCBI Taxonomy" id="450367"/>
    <lineage>
        <taxon>Bacteria</taxon>
        <taxon>Bacillati</taxon>
        <taxon>Bacillota</taxon>
        <taxon>Bacilli</taxon>
        <taxon>Bacillales</taxon>
        <taxon>Bacillaceae</taxon>
        <taxon>Peribacillus</taxon>
    </lineage>
</organism>
<dbReference type="EMBL" id="JAGTPW010000015">
    <property type="protein sequence ID" value="MBR8644718.1"/>
    <property type="molecule type" value="Genomic_DNA"/>
</dbReference>
<comment type="caution">
    <text evidence="1">Lacks conserved residue(s) required for the propagation of feature annotation.</text>
</comment>
<evidence type="ECO:0000259" key="2">
    <source>
        <dbReference type="Pfam" id="PF00082"/>
    </source>
</evidence>
<protein>
    <submittedName>
        <fullName evidence="3">S8 family serine peptidase</fullName>
    </submittedName>
</protein>
<dbReference type="GO" id="GO:0004252">
    <property type="term" value="F:serine-type endopeptidase activity"/>
    <property type="evidence" value="ECO:0007669"/>
    <property type="project" value="InterPro"/>
</dbReference>
<dbReference type="PROSITE" id="PS51892">
    <property type="entry name" value="SUBTILASE"/>
    <property type="match status" value="1"/>
</dbReference>
<evidence type="ECO:0000256" key="1">
    <source>
        <dbReference type="PROSITE-ProRule" id="PRU01240"/>
    </source>
</evidence>
<dbReference type="InterPro" id="IPR000209">
    <property type="entry name" value="Peptidase_S8/S53_dom"/>
</dbReference>
<dbReference type="SUPFAM" id="SSF52743">
    <property type="entry name" value="Subtilisin-like"/>
    <property type="match status" value="1"/>
</dbReference>
<dbReference type="GO" id="GO:0006508">
    <property type="term" value="P:proteolysis"/>
    <property type="evidence" value="ECO:0007669"/>
    <property type="project" value="InterPro"/>
</dbReference>
<accession>A0A941J2J1</accession>
<evidence type="ECO:0000313" key="3">
    <source>
        <dbReference type="EMBL" id="MBR8644718.1"/>
    </source>
</evidence>
<dbReference type="Pfam" id="PF00082">
    <property type="entry name" value="Peptidase_S8"/>
    <property type="match status" value="1"/>
</dbReference>
<reference evidence="3" key="1">
    <citation type="submission" date="2021-04" db="EMBL/GenBank/DDBJ databases">
        <title>Whole genome sequencing of Enterococci isolates from hospitalized patients.</title>
        <authorList>
            <person name="Ogoti B.M."/>
            <person name="Onyambu F.G."/>
        </authorList>
    </citation>
    <scope>NUCLEOTIDE SEQUENCE</scope>
    <source>
        <strain evidence="3">242</strain>
    </source>
</reference>
<comment type="similarity">
    <text evidence="1">Belongs to the peptidase S8 family.</text>
</comment>
<dbReference type="Proteomes" id="UP000680045">
    <property type="component" value="Unassembled WGS sequence"/>
</dbReference>
<dbReference type="Gene3D" id="3.40.50.200">
    <property type="entry name" value="Peptidase S8/S53 domain"/>
    <property type="match status" value="1"/>
</dbReference>